<dbReference type="Pfam" id="PF13155">
    <property type="entry name" value="Toprim_2"/>
    <property type="match status" value="1"/>
</dbReference>
<evidence type="ECO:0000256" key="2">
    <source>
        <dbReference type="ARBA" id="ARBA00022771"/>
    </source>
</evidence>
<gene>
    <name evidence="5" type="ORF">KLA_16512</name>
</gene>
<dbReference type="InterPro" id="IPR036977">
    <property type="entry name" value="DNA_primase_Znf_CHC2"/>
</dbReference>
<dbReference type="InterPro" id="IPR050219">
    <property type="entry name" value="DnaG_primase"/>
</dbReference>
<feature type="domain" description="Zinc finger CHC2-type" evidence="4">
    <location>
        <begin position="30"/>
        <end position="84"/>
    </location>
</feature>
<dbReference type="RefSeq" id="WP_034647109.1">
    <property type="nucleotide sequence ID" value="NZ_ARZX01000033.1"/>
</dbReference>
<accession>A0ABN0RJN3</accession>
<proteinExistence type="predicted"/>
<dbReference type="Gene3D" id="3.90.580.10">
    <property type="entry name" value="Zinc finger, CHC2-type domain"/>
    <property type="match status" value="1"/>
</dbReference>
<keyword evidence="2" id="KW-0863">Zinc-finger</keyword>
<sequence>MNCNKAKNIDLLLYLIKNGFKPQKITGKNHWFLSPFRKEKTASFKVDTDKNTWYDFGSGHGGTIIDFLQKYYSCSISEVLNKLKENTFSFHQQKIISPHTKKGDIIKVKALQNKYLIAYLKEREINLELAKEFCFEVYYTFDSNKTYYAIGFKNDLGGFELRNQFFKGCIGRKHFTTIKRDYSTVSVFESWSDFLSYLTLKNTVPEEDFIILNSTALIKKVLEIVNQYCVVKSFFDNDESGSNTLQIIKDNTELEVFDYRYYYKNHKDLNAFLINSKMANC</sequence>
<dbReference type="PANTHER" id="PTHR30313:SF2">
    <property type="entry name" value="DNA PRIMASE"/>
    <property type="match status" value="1"/>
</dbReference>
<protein>
    <submittedName>
        <fullName evidence="5">CHC2 zinc finger domain protein</fullName>
    </submittedName>
</protein>
<dbReference type="SMART" id="SM00400">
    <property type="entry name" value="ZnF_CHCC"/>
    <property type="match status" value="1"/>
</dbReference>
<dbReference type="EMBL" id="ARZX01000033">
    <property type="protein sequence ID" value="EWH10554.1"/>
    <property type="molecule type" value="Genomic_DNA"/>
</dbReference>
<keyword evidence="3" id="KW-0862">Zinc</keyword>
<evidence type="ECO:0000256" key="3">
    <source>
        <dbReference type="ARBA" id="ARBA00022833"/>
    </source>
</evidence>
<evidence type="ECO:0000259" key="4">
    <source>
        <dbReference type="SMART" id="SM00400"/>
    </source>
</evidence>
<name>A0ABN0RJN3_9FLAO</name>
<comment type="caution">
    <text evidence="5">The sequence shown here is derived from an EMBL/GenBank/DDBJ whole genome shotgun (WGS) entry which is preliminary data.</text>
</comment>
<dbReference type="Gene3D" id="3.40.1360.10">
    <property type="match status" value="1"/>
</dbReference>
<evidence type="ECO:0000313" key="6">
    <source>
        <dbReference type="Proteomes" id="UP000019275"/>
    </source>
</evidence>
<dbReference type="Pfam" id="PF01807">
    <property type="entry name" value="Zn_ribbon_DnaG"/>
    <property type="match status" value="1"/>
</dbReference>
<dbReference type="InterPro" id="IPR002694">
    <property type="entry name" value="Znf_CHC2"/>
</dbReference>
<dbReference type="SUPFAM" id="SSF57783">
    <property type="entry name" value="Zinc beta-ribbon"/>
    <property type="match status" value="1"/>
</dbReference>
<keyword evidence="1" id="KW-0479">Metal-binding</keyword>
<organism evidence="5 6">
    <name type="scientific">Cellulophaga geojensis KL-A</name>
    <dbReference type="NCBI Taxonomy" id="1328323"/>
    <lineage>
        <taxon>Bacteria</taxon>
        <taxon>Pseudomonadati</taxon>
        <taxon>Bacteroidota</taxon>
        <taxon>Flavobacteriia</taxon>
        <taxon>Flavobacteriales</taxon>
        <taxon>Flavobacteriaceae</taxon>
        <taxon>Cellulophaga</taxon>
    </lineage>
</organism>
<reference evidence="5 6" key="1">
    <citation type="journal article" date="2014" name="Genome Announc.">
        <title>Draft Genome Sequence of the Carrageenan-Degrading Bacterium Cellulophaga sp. Strain KL-A, Isolated from Decaying Marine Algae.</title>
        <authorList>
            <person name="Shan D."/>
            <person name="Ying J."/>
            <person name="Li X."/>
            <person name="Gao Z."/>
            <person name="Wei G."/>
            <person name="Shao Z."/>
        </authorList>
    </citation>
    <scope>NUCLEOTIDE SEQUENCE [LARGE SCALE GENOMIC DNA]</scope>
    <source>
        <strain evidence="5 6">KL-A</strain>
    </source>
</reference>
<keyword evidence="6" id="KW-1185">Reference proteome</keyword>
<dbReference type="Proteomes" id="UP000019275">
    <property type="component" value="Unassembled WGS sequence"/>
</dbReference>
<evidence type="ECO:0000313" key="5">
    <source>
        <dbReference type="EMBL" id="EWH10554.1"/>
    </source>
</evidence>
<evidence type="ECO:0000256" key="1">
    <source>
        <dbReference type="ARBA" id="ARBA00022723"/>
    </source>
</evidence>
<dbReference type="PANTHER" id="PTHR30313">
    <property type="entry name" value="DNA PRIMASE"/>
    <property type="match status" value="1"/>
</dbReference>